<feature type="compositionally biased region" description="Polar residues" evidence="2">
    <location>
        <begin position="443"/>
        <end position="459"/>
    </location>
</feature>
<proteinExistence type="inferred from homology"/>
<dbReference type="PANTHER" id="PTHR43236">
    <property type="entry name" value="ANTITOXIN HIGA1"/>
    <property type="match status" value="1"/>
</dbReference>
<dbReference type="Proteomes" id="UP001596356">
    <property type="component" value="Unassembled WGS sequence"/>
</dbReference>
<reference evidence="5" key="1">
    <citation type="journal article" date="2019" name="Int. J. Syst. Evol. Microbiol.">
        <title>The Global Catalogue of Microorganisms (GCM) 10K type strain sequencing project: providing services to taxonomists for standard genome sequencing and annotation.</title>
        <authorList>
            <consortium name="The Broad Institute Genomics Platform"/>
            <consortium name="The Broad Institute Genome Sequencing Center for Infectious Disease"/>
            <person name="Wu L."/>
            <person name="Ma J."/>
        </authorList>
    </citation>
    <scope>NUCLEOTIDE SEQUENCE [LARGE SCALE GENOMIC DNA]</scope>
    <source>
        <strain evidence="5">NBRC 106593</strain>
    </source>
</reference>
<evidence type="ECO:0000256" key="1">
    <source>
        <dbReference type="ARBA" id="ARBA00007227"/>
    </source>
</evidence>
<dbReference type="InterPro" id="IPR052345">
    <property type="entry name" value="Rad_response_metalloprotease"/>
</dbReference>
<feature type="region of interest" description="Disordered" evidence="2">
    <location>
        <begin position="443"/>
        <end position="466"/>
    </location>
</feature>
<comment type="similarity">
    <text evidence="1">Belongs to the short-chain fatty acyl-CoA assimilation regulator (ScfR) family.</text>
</comment>
<organism evidence="4 5">
    <name type="scientific">Branchiibius cervicis</name>
    <dbReference type="NCBI Taxonomy" id="908252"/>
    <lineage>
        <taxon>Bacteria</taxon>
        <taxon>Bacillati</taxon>
        <taxon>Actinomycetota</taxon>
        <taxon>Actinomycetes</taxon>
        <taxon>Micrococcales</taxon>
        <taxon>Dermacoccaceae</taxon>
        <taxon>Branchiibius</taxon>
    </lineage>
</organism>
<feature type="domain" description="IrrE N-terminal-like" evidence="3">
    <location>
        <begin position="184"/>
        <end position="259"/>
    </location>
</feature>
<evidence type="ECO:0000259" key="3">
    <source>
        <dbReference type="Pfam" id="PF06114"/>
    </source>
</evidence>
<accession>A0ABW2AV96</accession>
<dbReference type="InterPro" id="IPR010982">
    <property type="entry name" value="Lambda_DNA-bd_dom_sf"/>
</dbReference>
<protein>
    <submittedName>
        <fullName evidence="4">Helix-turn-helix domain-containing protein</fullName>
    </submittedName>
</protein>
<evidence type="ECO:0000313" key="5">
    <source>
        <dbReference type="Proteomes" id="UP001596356"/>
    </source>
</evidence>
<dbReference type="PANTHER" id="PTHR43236:SF1">
    <property type="entry name" value="BLL7220 PROTEIN"/>
    <property type="match status" value="1"/>
</dbReference>
<evidence type="ECO:0000256" key="2">
    <source>
        <dbReference type="SAM" id="MobiDB-lite"/>
    </source>
</evidence>
<keyword evidence="5" id="KW-1185">Reference proteome</keyword>
<sequence length="466" mass="50662">MSGIGERVLDRMNTVCPEASHREIAAAVGLAPDAFSRSLNGQRRFSSLELARLADHLDTDLHWLITGAEDPNRLRVAARHNFDPNTGRRDVPGSGGDAAILGDIALAYRQAYPAETGELAPLPTTIEGIRSALGPAFVRPFADRLEQVLGIGVVRISGLSTAYSFTACGHRVIAMGATGNWFFENWSMAHELGHLVFGHHAEDEAGDPGREAAANAFAADLLMPKETLTGTDWATLTDAALAQLVWDLGVSTKSLAHRLDKVYGRAPDRVNEWASRPTQRLIRLHLPSDPGVGDELTERMDAASQRRFPVTLQLAHLDRIASGEIGKETLAWMLGVQPESLEVDTPQASAVPPTTSPTPWGSDSAGWFCCSRTTLSSSTSPSSTGSICWRGSRTERANGAPLSRQSVRNRQALRDWELFAKHPTFSVRRCALIPPSCRTCLRSATRSRSPGTHRASTSGRQRHWRS</sequence>
<dbReference type="InterPro" id="IPR001387">
    <property type="entry name" value="Cro/C1-type_HTH"/>
</dbReference>
<evidence type="ECO:0000313" key="4">
    <source>
        <dbReference type="EMBL" id="MFC6715052.1"/>
    </source>
</evidence>
<dbReference type="Gene3D" id="1.10.260.40">
    <property type="entry name" value="lambda repressor-like DNA-binding domains"/>
    <property type="match status" value="1"/>
</dbReference>
<comment type="caution">
    <text evidence="4">The sequence shown here is derived from an EMBL/GenBank/DDBJ whole genome shotgun (WGS) entry which is preliminary data.</text>
</comment>
<dbReference type="CDD" id="cd00093">
    <property type="entry name" value="HTH_XRE"/>
    <property type="match status" value="1"/>
</dbReference>
<dbReference type="InterPro" id="IPR010359">
    <property type="entry name" value="IrrE_HExxH"/>
</dbReference>
<name>A0ABW2AV96_9MICO</name>
<dbReference type="SUPFAM" id="SSF47413">
    <property type="entry name" value="lambda repressor-like DNA-binding domains"/>
    <property type="match status" value="1"/>
</dbReference>
<gene>
    <name evidence="4" type="ORF">ACFQBT_15065</name>
</gene>
<dbReference type="RefSeq" id="WP_377823872.1">
    <property type="nucleotide sequence ID" value="NZ_JBHSWJ010000002.1"/>
</dbReference>
<dbReference type="EMBL" id="JBHSWJ010000002">
    <property type="protein sequence ID" value="MFC6715052.1"/>
    <property type="molecule type" value="Genomic_DNA"/>
</dbReference>
<dbReference type="Pfam" id="PF06114">
    <property type="entry name" value="Peptidase_M78"/>
    <property type="match status" value="1"/>
</dbReference>